<accession>A0A8H3LYQ3</accession>
<feature type="compositionally biased region" description="Basic and acidic residues" evidence="1">
    <location>
        <begin position="19"/>
        <end position="40"/>
    </location>
</feature>
<gene>
    <name evidence="2" type="ORF">RCL2_002403000</name>
</gene>
<feature type="region of interest" description="Disordered" evidence="1">
    <location>
        <begin position="1"/>
        <end position="49"/>
    </location>
</feature>
<dbReference type="EMBL" id="BLAL01000259">
    <property type="protein sequence ID" value="GES97437.1"/>
    <property type="molecule type" value="Genomic_DNA"/>
</dbReference>
<dbReference type="Proteomes" id="UP000615446">
    <property type="component" value="Unassembled WGS sequence"/>
</dbReference>
<evidence type="ECO:0000256" key="1">
    <source>
        <dbReference type="SAM" id="MobiDB-lite"/>
    </source>
</evidence>
<name>A0A8H3LYQ3_9GLOM</name>
<proteinExistence type="predicted"/>
<evidence type="ECO:0000313" key="2">
    <source>
        <dbReference type="EMBL" id="GES97437.1"/>
    </source>
</evidence>
<reference evidence="2" key="1">
    <citation type="submission" date="2019-10" db="EMBL/GenBank/DDBJ databases">
        <title>Conservation and host-specific expression of non-tandemly repeated heterogenous ribosome RNA gene in arbuscular mycorrhizal fungi.</title>
        <authorList>
            <person name="Maeda T."/>
            <person name="Kobayashi Y."/>
            <person name="Nakagawa T."/>
            <person name="Ezawa T."/>
            <person name="Yamaguchi K."/>
            <person name="Bino T."/>
            <person name="Nishimoto Y."/>
            <person name="Shigenobu S."/>
            <person name="Kawaguchi M."/>
        </authorList>
    </citation>
    <scope>NUCLEOTIDE SEQUENCE</scope>
    <source>
        <strain evidence="2">HR1</strain>
    </source>
</reference>
<dbReference type="AlphaFoldDB" id="A0A8H3LYQ3"/>
<comment type="caution">
    <text evidence="2">The sequence shown here is derived from an EMBL/GenBank/DDBJ whole genome shotgun (WGS) entry which is preliminary data.</text>
</comment>
<evidence type="ECO:0000313" key="3">
    <source>
        <dbReference type="Proteomes" id="UP000615446"/>
    </source>
</evidence>
<protein>
    <submittedName>
        <fullName evidence="2">Uncharacterized protein</fullName>
    </submittedName>
</protein>
<sequence>MKGMEEMEKETGRNGQEMEPERTNKTERTVRKVNPYERTKPNVKRATGSSNTADYSLFLSIDFWLIDSLDVEIVSMAWLFMYWTCGNSTGLHGHFDGDFGSSQISILNS</sequence>
<organism evidence="2 3">
    <name type="scientific">Rhizophagus clarus</name>
    <dbReference type="NCBI Taxonomy" id="94130"/>
    <lineage>
        <taxon>Eukaryota</taxon>
        <taxon>Fungi</taxon>
        <taxon>Fungi incertae sedis</taxon>
        <taxon>Mucoromycota</taxon>
        <taxon>Glomeromycotina</taxon>
        <taxon>Glomeromycetes</taxon>
        <taxon>Glomerales</taxon>
        <taxon>Glomeraceae</taxon>
        <taxon>Rhizophagus</taxon>
    </lineage>
</organism>
<feature type="compositionally biased region" description="Basic and acidic residues" evidence="1">
    <location>
        <begin position="1"/>
        <end position="12"/>
    </location>
</feature>